<dbReference type="Proteomes" id="UP000001542">
    <property type="component" value="Unassembled WGS sequence"/>
</dbReference>
<dbReference type="PANTHER" id="PTHR16861">
    <property type="entry name" value="GLYCOPROTEIN 38"/>
    <property type="match status" value="1"/>
</dbReference>
<dbReference type="RefSeq" id="XP_001330136.1">
    <property type="nucleotide sequence ID" value="XM_001330101.1"/>
</dbReference>
<reference evidence="2" key="1">
    <citation type="submission" date="2006-10" db="EMBL/GenBank/DDBJ databases">
        <authorList>
            <person name="Amadeo P."/>
            <person name="Zhao Q."/>
            <person name="Wortman J."/>
            <person name="Fraser-Liggett C."/>
            <person name="Carlton J."/>
        </authorList>
    </citation>
    <scope>NUCLEOTIDE SEQUENCE</scope>
    <source>
        <strain evidence="2">G3</strain>
    </source>
</reference>
<evidence type="ECO:0000313" key="3">
    <source>
        <dbReference type="Proteomes" id="UP000001542"/>
    </source>
</evidence>
<accession>A2F1K2</accession>
<evidence type="ECO:0000313" key="2">
    <source>
        <dbReference type="EMBL" id="EAY01220.1"/>
    </source>
</evidence>
<name>A2F1K2_TRIV3</name>
<sequence>MAQSGDFPSIYALKPWTAFEESECDSYYIAPDYSYGLKYNYKTIVIPKGKNACVEGSFILASKSNYKVISKIPENSSKGYTWKKIEYDNALAALGAVDFKVDDDSIVGYHLIYRKPVTKIIPNDQNSETKVQILGVNPSYYIDLTLNVLDSKYHFKLGYKTEVSSKPEDSFNVYINWKINDASQKGGDIEEVIVNGIAFYNKEREFSYERSKYAGFTSSLEWKDQTAMEGIIGKAKTAIFYAWLNLKELGTDPPSKPKSEYNLDNKISFKLTSSASADDEEEETEFFFPEFHASLSTEGGVFDKDNIDQKFPGDKSKFPVWAIVVIVIVVILVVAAIVGVCVYFFVIKPKKVGASPSDGGNEQKEPNN</sequence>
<organism evidence="2 3">
    <name type="scientific">Trichomonas vaginalis (strain ATCC PRA-98 / G3)</name>
    <dbReference type="NCBI Taxonomy" id="412133"/>
    <lineage>
        <taxon>Eukaryota</taxon>
        <taxon>Metamonada</taxon>
        <taxon>Parabasalia</taxon>
        <taxon>Trichomonadida</taxon>
        <taxon>Trichomonadidae</taxon>
        <taxon>Trichomonas</taxon>
    </lineage>
</organism>
<keyword evidence="1" id="KW-1133">Transmembrane helix</keyword>
<evidence type="ECO:0000256" key="1">
    <source>
        <dbReference type="SAM" id="Phobius"/>
    </source>
</evidence>
<dbReference type="KEGG" id="tva:4759045"/>
<keyword evidence="1" id="KW-0472">Membrane</keyword>
<gene>
    <name evidence="2" type="ORF">TVAG_440460</name>
</gene>
<reference evidence="2" key="2">
    <citation type="journal article" date="2007" name="Science">
        <title>Draft genome sequence of the sexually transmitted pathogen Trichomonas vaginalis.</title>
        <authorList>
            <person name="Carlton J.M."/>
            <person name="Hirt R.P."/>
            <person name="Silva J.C."/>
            <person name="Delcher A.L."/>
            <person name="Schatz M."/>
            <person name="Zhao Q."/>
            <person name="Wortman J.R."/>
            <person name="Bidwell S.L."/>
            <person name="Alsmark U.C.M."/>
            <person name="Besteiro S."/>
            <person name="Sicheritz-Ponten T."/>
            <person name="Noel C.J."/>
            <person name="Dacks J.B."/>
            <person name="Foster P.G."/>
            <person name="Simillion C."/>
            <person name="Van de Peer Y."/>
            <person name="Miranda-Saavedra D."/>
            <person name="Barton G.J."/>
            <person name="Westrop G.D."/>
            <person name="Mueller S."/>
            <person name="Dessi D."/>
            <person name="Fiori P.L."/>
            <person name="Ren Q."/>
            <person name="Paulsen I."/>
            <person name="Zhang H."/>
            <person name="Bastida-Corcuera F.D."/>
            <person name="Simoes-Barbosa A."/>
            <person name="Brown M.T."/>
            <person name="Hayes R.D."/>
            <person name="Mukherjee M."/>
            <person name="Okumura C.Y."/>
            <person name="Schneider R."/>
            <person name="Smith A.J."/>
            <person name="Vanacova S."/>
            <person name="Villalvazo M."/>
            <person name="Haas B.J."/>
            <person name="Pertea M."/>
            <person name="Feldblyum T.V."/>
            <person name="Utterback T.R."/>
            <person name="Shu C.L."/>
            <person name="Osoegawa K."/>
            <person name="de Jong P.J."/>
            <person name="Hrdy I."/>
            <person name="Horvathova L."/>
            <person name="Zubacova Z."/>
            <person name="Dolezal P."/>
            <person name="Malik S.B."/>
            <person name="Logsdon J.M. Jr."/>
            <person name="Henze K."/>
            <person name="Gupta A."/>
            <person name="Wang C.C."/>
            <person name="Dunne R.L."/>
            <person name="Upcroft J.A."/>
            <person name="Upcroft P."/>
            <person name="White O."/>
            <person name="Salzberg S.L."/>
            <person name="Tang P."/>
            <person name="Chiu C.-H."/>
            <person name="Lee Y.-S."/>
            <person name="Embley T.M."/>
            <person name="Coombs G.H."/>
            <person name="Mottram J.C."/>
            <person name="Tachezy J."/>
            <person name="Fraser-Liggett C.M."/>
            <person name="Johnson P.J."/>
        </authorList>
    </citation>
    <scope>NUCLEOTIDE SEQUENCE [LARGE SCALE GENOMIC DNA]</scope>
    <source>
        <strain evidence="2">G3</strain>
    </source>
</reference>
<dbReference type="InParanoid" id="A2F1K2"/>
<protein>
    <submittedName>
        <fullName evidence="2">Uncharacterized protein</fullName>
    </submittedName>
</protein>
<proteinExistence type="predicted"/>
<keyword evidence="3" id="KW-1185">Reference proteome</keyword>
<dbReference type="EMBL" id="DS113574">
    <property type="protein sequence ID" value="EAY01220.1"/>
    <property type="molecule type" value="Genomic_DNA"/>
</dbReference>
<dbReference type="PANTHER" id="PTHR16861:SF4">
    <property type="entry name" value="SH3 DOMAIN PROTEIN (AFU_ORTHOLOGUE AFUA_1G13610)"/>
    <property type="match status" value="1"/>
</dbReference>
<dbReference type="VEuPathDB" id="TrichDB:TVAGG3_0369380"/>
<keyword evidence="1" id="KW-0812">Transmembrane</keyword>
<feature type="transmembrane region" description="Helical" evidence="1">
    <location>
        <begin position="320"/>
        <end position="346"/>
    </location>
</feature>
<dbReference type="VEuPathDB" id="TrichDB:TVAG_440460"/>
<dbReference type="AlphaFoldDB" id="A2F1K2"/>